<dbReference type="EMBL" id="VTOX01000008">
    <property type="protein sequence ID" value="NKE67994.1"/>
    <property type="molecule type" value="Genomic_DNA"/>
</dbReference>
<accession>A0A7X6DIW1</accession>
<reference evidence="2 3" key="1">
    <citation type="journal article" date="2020" name="Nature">
        <title>Bacterial chemolithoautotrophy via manganese oxidation.</title>
        <authorList>
            <person name="Yu H."/>
            <person name="Leadbetter J.R."/>
        </authorList>
    </citation>
    <scope>NUCLEOTIDE SEQUENCE [LARGE SCALE GENOMIC DNA]</scope>
    <source>
        <strain evidence="2 3">RBP-1</strain>
    </source>
</reference>
<protein>
    <submittedName>
        <fullName evidence="2">DUF1045 domain-containing protein</fullName>
    </submittedName>
</protein>
<keyword evidence="3" id="KW-1185">Reference proteome</keyword>
<evidence type="ECO:0000313" key="3">
    <source>
        <dbReference type="Proteomes" id="UP000521868"/>
    </source>
</evidence>
<dbReference type="AlphaFoldDB" id="A0A7X6DIW1"/>
<gene>
    <name evidence="2" type="ORF">RAMLITH_19405</name>
</gene>
<proteinExistence type="predicted"/>
<dbReference type="Proteomes" id="UP000521868">
    <property type="component" value="Unassembled WGS sequence"/>
</dbReference>
<dbReference type="NCBIfam" id="TIGR03223">
    <property type="entry name" value="Phn_opern_protn"/>
    <property type="match status" value="1"/>
</dbReference>
<feature type="region of interest" description="Disordered" evidence="1">
    <location>
        <begin position="1"/>
        <end position="23"/>
    </location>
</feature>
<organism evidence="2 3">
    <name type="scientific">Ramlibacter lithotrophicus</name>
    <dbReference type="NCBI Taxonomy" id="2606681"/>
    <lineage>
        <taxon>Bacteria</taxon>
        <taxon>Pseudomonadati</taxon>
        <taxon>Pseudomonadota</taxon>
        <taxon>Betaproteobacteria</taxon>
        <taxon>Burkholderiales</taxon>
        <taxon>Comamonadaceae</taxon>
        <taxon>Ramlibacter</taxon>
    </lineage>
</organism>
<dbReference type="InterPro" id="IPR009389">
    <property type="entry name" value="DUF1045"/>
</dbReference>
<name>A0A7X6DIW1_9BURK</name>
<evidence type="ECO:0000256" key="1">
    <source>
        <dbReference type="SAM" id="MobiDB-lite"/>
    </source>
</evidence>
<dbReference type="Gene3D" id="3.90.1140.10">
    <property type="entry name" value="Cyclic phosphodiesterase"/>
    <property type="match status" value="1"/>
</dbReference>
<dbReference type="Pfam" id="PF06299">
    <property type="entry name" value="DUF1045"/>
    <property type="match status" value="1"/>
</dbReference>
<comment type="caution">
    <text evidence="2">The sequence shown here is derived from an EMBL/GenBank/DDBJ whole genome shotgun (WGS) entry which is preliminary data.</text>
</comment>
<sequence length="258" mass="28128">MRPSSTPQHDPDMTSESRSPATASCGAATIRHAVYFAPGRESPWWAFGASWLGRDDIRDAPVAQPATAARSRAELEALTAEPRRYGFHATLKAPFRLSGRHSGDDLVARLEHFAAGQRRIPLGRLEPQWMDGFVALVPAAPPAALQALAAACVTGLDDLRAPLSEAERTRRPLAAQDLRGHELLERFGYPHVLERFRFHMTLTGPVDAATAREVIAQVADPVASLNAQAPLVLDRLCLFVQPDPRAPFRRVAEAELAP</sequence>
<dbReference type="PIRSF" id="PIRSF033328">
    <property type="entry name" value="Phest_Mll4975"/>
    <property type="match status" value="1"/>
</dbReference>
<evidence type="ECO:0000313" key="2">
    <source>
        <dbReference type="EMBL" id="NKE67994.1"/>
    </source>
</evidence>
<feature type="compositionally biased region" description="Polar residues" evidence="1">
    <location>
        <begin position="1"/>
        <end position="22"/>
    </location>
</feature>